<name>A0A4Z1HL34_9HELO</name>
<dbReference type="AlphaFoldDB" id="A0A4Z1HL34"/>
<gene>
    <name evidence="1" type="ORF">BOTNAR_0426g00100</name>
</gene>
<sequence>MSDGFPPSPTGKLNIVCDGIFANLNQIGSQKIIVDTDKSMKSGSGSALSAAAAVAAGGRA</sequence>
<accession>A0A4Z1HL34</accession>
<evidence type="ECO:0000313" key="1">
    <source>
        <dbReference type="EMBL" id="TGO49594.1"/>
    </source>
</evidence>
<protein>
    <submittedName>
        <fullName evidence="1">Uncharacterized protein</fullName>
    </submittedName>
</protein>
<comment type="caution">
    <text evidence="1">The sequence shown here is derived from an EMBL/GenBank/DDBJ whole genome shotgun (WGS) entry which is preliminary data.</text>
</comment>
<keyword evidence="2" id="KW-1185">Reference proteome</keyword>
<organism evidence="1 2">
    <name type="scientific">Botryotinia narcissicola</name>
    <dbReference type="NCBI Taxonomy" id="278944"/>
    <lineage>
        <taxon>Eukaryota</taxon>
        <taxon>Fungi</taxon>
        <taxon>Dikarya</taxon>
        <taxon>Ascomycota</taxon>
        <taxon>Pezizomycotina</taxon>
        <taxon>Leotiomycetes</taxon>
        <taxon>Helotiales</taxon>
        <taxon>Sclerotiniaceae</taxon>
        <taxon>Botryotinia</taxon>
    </lineage>
</organism>
<proteinExistence type="predicted"/>
<dbReference type="Proteomes" id="UP000297452">
    <property type="component" value="Unassembled WGS sequence"/>
</dbReference>
<dbReference type="EMBL" id="PQXJ01000426">
    <property type="protein sequence ID" value="TGO49594.1"/>
    <property type="molecule type" value="Genomic_DNA"/>
</dbReference>
<evidence type="ECO:0000313" key="2">
    <source>
        <dbReference type="Proteomes" id="UP000297452"/>
    </source>
</evidence>
<reference evidence="1 2" key="1">
    <citation type="submission" date="2017-12" db="EMBL/GenBank/DDBJ databases">
        <title>Comparative genomics of Botrytis spp.</title>
        <authorList>
            <person name="Valero-Jimenez C.A."/>
            <person name="Tapia P."/>
            <person name="Veloso J."/>
            <person name="Silva-Moreno E."/>
            <person name="Staats M."/>
            <person name="Valdes J.H."/>
            <person name="Van Kan J.A.L."/>
        </authorList>
    </citation>
    <scope>NUCLEOTIDE SEQUENCE [LARGE SCALE GENOMIC DNA]</scope>
    <source>
        <strain evidence="1 2">MUCL2120</strain>
    </source>
</reference>